<accession>A0A839ZET9</accession>
<keyword evidence="11" id="KW-1185">Reference proteome</keyword>
<dbReference type="InterPro" id="IPR000515">
    <property type="entry name" value="MetI-like"/>
</dbReference>
<dbReference type="Proteomes" id="UP000533469">
    <property type="component" value="Unassembled WGS sequence"/>
</dbReference>
<sequence>MKSRATNFLLILPGAAWLGVFLLLPCSLVLAYAFMTRGVYGGVVPTFSLDNFVRVFDAVYIEIFLTSARIALLAALVSLVIGYPAAYAISRLPGTWQLPALFFVILPFWSNYLIRTYAWIVLLNRTGVINEGLRGLGIIDAPLDILYTESAIVVGLVYNYLPFVILSVFSSIQRLNPEVLEASEDLGAAPWRTFLRVTLPLTMPGVVAGGVFVFVLSIGNFITPNLLGGGQVKMVGNVIYDQFTSARDWPFGAALSLSLIAIMMVLLVIQTTLSHRIRKIEKVEA</sequence>
<organism evidence="10 11">
    <name type="scientific">Ancylobacter tetraedralis</name>
    <dbReference type="NCBI Taxonomy" id="217068"/>
    <lineage>
        <taxon>Bacteria</taxon>
        <taxon>Pseudomonadati</taxon>
        <taxon>Pseudomonadota</taxon>
        <taxon>Alphaproteobacteria</taxon>
        <taxon>Hyphomicrobiales</taxon>
        <taxon>Xanthobacteraceae</taxon>
        <taxon>Ancylobacter</taxon>
    </lineage>
</organism>
<proteinExistence type="inferred from homology"/>
<dbReference type="InterPro" id="IPR035906">
    <property type="entry name" value="MetI-like_sf"/>
</dbReference>
<dbReference type="CDD" id="cd06261">
    <property type="entry name" value="TM_PBP2"/>
    <property type="match status" value="1"/>
</dbReference>
<dbReference type="AlphaFoldDB" id="A0A839ZET9"/>
<feature type="transmembrane region" description="Helical" evidence="8">
    <location>
        <begin position="95"/>
        <end position="114"/>
    </location>
</feature>
<evidence type="ECO:0000256" key="6">
    <source>
        <dbReference type="ARBA" id="ARBA00022989"/>
    </source>
</evidence>
<evidence type="ECO:0000256" key="2">
    <source>
        <dbReference type="ARBA" id="ARBA00007069"/>
    </source>
</evidence>
<dbReference type="EMBL" id="JACICD010000010">
    <property type="protein sequence ID" value="MBB3773410.1"/>
    <property type="molecule type" value="Genomic_DNA"/>
</dbReference>
<dbReference type="Gene3D" id="1.10.3720.10">
    <property type="entry name" value="MetI-like"/>
    <property type="match status" value="1"/>
</dbReference>
<evidence type="ECO:0000256" key="7">
    <source>
        <dbReference type="ARBA" id="ARBA00023136"/>
    </source>
</evidence>
<dbReference type="SUPFAM" id="SSF161098">
    <property type="entry name" value="MetI-like"/>
    <property type="match status" value="1"/>
</dbReference>
<keyword evidence="3 8" id="KW-0813">Transport</keyword>
<evidence type="ECO:0000313" key="11">
    <source>
        <dbReference type="Proteomes" id="UP000533469"/>
    </source>
</evidence>
<keyword evidence="5 8" id="KW-0812">Transmembrane</keyword>
<dbReference type="RefSeq" id="WP_183191548.1">
    <property type="nucleotide sequence ID" value="NZ_JACICD010000010.1"/>
</dbReference>
<evidence type="ECO:0000256" key="5">
    <source>
        <dbReference type="ARBA" id="ARBA00022692"/>
    </source>
</evidence>
<keyword evidence="4" id="KW-1003">Cell membrane</keyword>
<dbReference type="Pfam" id="PF00528">
    <property type="entry name" value="BPD_transp_1"/>
    <property type="match status" value="1"/>
</dbReference>
<evidence type="ECO:0000256" key="3">
    <source>
        <dbReference type="ARBA" id="ARBA00022448"/>
    </source>
</evidence>
<evidence type="ECO:0000256" key="4">
    <source>
        <dbReference type="ARBA" id="ARBA00022475"/>
    </source>
</evidence>
<dbReference type="PROSITE" id="PS50928">
    <property type="entry name" value="ABC_TM1"/>
    <property type="match status" value="1"/>
</dbReference>
<comment type="caution">
    <text evidence="10">The sequence shown here is derived from an EMBL/GenBank/DDBJ whole genome shotgun (WGS) entry which is preliminary data.</text>
</comment>
<gene>
    <name evidence="10" type="ORF">FHS55_004045</name>
</gene>
<dbReference type="PANTHER" id="PTHR42929">
    <property type="entry name" value="INNER MEMBRANE ABC TRANSPORTER PERMEASE PROTEIN YDCU-RELATED-RELATED"/>
    <property type="match status" value="1"/>
</dbReference>
<evidence type="ECO:0000313" key="10">
    <source>
        <dbReference type="EMBL" id="MBB3773410.1"/>
    </source>
</evidence>
<evidence type="ECO:0000256" key="8">
    <source>
        <dbReference type="RuleBase" id="RU363032"/>
    </source>
</evidence>
<feature type="transmembrane region" description="Helical" evidence="8">
    <location>
        <begin position="193"/>
        <end position="218"/>
    </location>
</feature>
<name>A0A839ZET9_9HYPH</name>
<protein>
    <submittedName>
        <fullName evidence="10">Spermidine/putrescine transport system permease protein</fullName>
    </submittedName>
</protein>
<dbReference type="GO" id="GO:0055085">
    <property type="term" value="P:transmembrane transport"/>
    <property type="evidence" value="ECO:0007669"/>
    <property type="project" value="InterPro"/>
</dbReference>
<feature type="domain" description="ABC transmembrane type-1" evidence="9">
    <location>
        <begin position="64"/>
        <end position="270"/>
    </location>
</feature>
<feature type="transmembrane region" description="Helical" evidence="8">
    <location>
        <begin position="151"/>
        <end position="172"/>
    </location>
</feature>
<comment type="subcellular location">
    <subcellularLocation>
        <location evidence="1 8">Cell membrane</location>
        <topology evidence="1 8">Multi-pass membrane protein</topology>
    </subcellularLocation>
</comment>
<evidence type="ECO:0000256" key="1">
    <source>
        <dbReference type="ARBA" id="ARBA00004651"/>
    </source>
</evidence>
<dbReference type="GO" id="GO:0005886">
    <property type="term" value="C:plasma membrane"/>
    <property type="evidence" value="ECO:0007669"/>
    <property type="project" value="UniProtKB-SubCell"/>
</dbReference>
<keyword evidence="7 8" id="KW-0472">Membrane</keyword>
<comment type="similarity">
    <text evidence="2">Belongs to the binding-protein-dependent transport system permease family. CysTW subfamily.</text>
</comment>
<dbReference type="PANTHER" id="PTHR42929:SF1">
    <property type="entry name" value="INNER MEMBRANE ABC TRANSPORTER PERMEASE PROTEIN YDCU-RELATED"/>
    <property type="match status" value="1"/>
</dbReference>
<reference evidence="10 11" key="1">
    <citation type="submission" date="2020-08" db="EMBL/GenBank/DDBJ databases">
        <title>Genomic Encyclopedia of Type Strains, Phase IV (KMG-IV): sequencing the most valuable type-strain genomes for metagenomic binning, comparative biology and taxonomic classification.</title>
        <authorList>
            <person name="Goeker M."/>
        </authorList>
    </citation>
    <scope>NUCLEOTIDE SEQUENCE [LARGE SCALE GENOMIC DNA]</scope>
    <source>
        <strain evidence="10 11">DSM 5895</strain>
    </source>
</reference>
<evidence type="ECO:0000259" key="9">
    <source>
        <dbReference type="PROSITE" id="PS50928"/>
    </source>
</evidence>
<feature type="transmembrane region" description="Helical" evidence="8">
    <location>
        <begin position="249"/>
        <end position="269"/>
    </location>
</feature>
<feature type="transmembrane region" description="Helical" evidence="8">
    <location>
        <begin position="55"/>
        <end position="83"/>
    </location>
</feature>
<keyword evidence="6 8" id="KW-1133">Transmembrane helix</keyword>